<dbReference type="SUPFAM" id="SSF53597">
    <property type="entry name" value="Dihydrofolate reductase-like"/>
    <property type="match status" value="1"/>
</dbReference>
<feature type="domain" description="Bacterial bifunctional deaminase-reductase C-terminal" evidence="1">
    <location>
        <begin position="2"/>
        <end position="189"/>
    </location>
</feature>
<dbReference type="RefSeq" id="WP_223005735.1">
    <property type="nucleotide sequence ID" value="NZ_JAHSQO010000002.1"/>
</dbReference>
<keyword evidence="3" id="KW-1185">Reference proteome</keyword>
<organism evidence="2 3">
    <name type="scientific">Nitratireductor rhodophyticola</name>
    <dbReference type="NCBI Taxonomy" id="2854036"/>
    <lineage>
        <taxon>Bacteria</taxon>
        <taxon>Pseudomonadati</taxon>
        <taxon>Pseudomonadota</taxon>
        <taxon>Alphaproteobacteria</taxon>
        <taxon>Hyphomicrobiales</taxon>
        <taxon>Phyllobacteriaceae</taxon>
        <taxon>Nitratireductor</taxon>
    </lineage>
</organism>
<proteinExistence type="predicted"/>
<evidence type="ECO:0000313" key="3">
    <source>
        <dbReference type="Proteomes" id="UP000777661"/>
    </source>
</evidence>
<dbReference type="Pfam" id="PF01872">
    <property type="entry name" value="RibD_C"/>
    <property type="match status" value="1"/>
</dbReference>
<dbReference type="EMBL" id="JAHSQO010000002">
    <property type="protein sequence ID" value="MBY8916595.1"/>
    <property type="molecule type" value="Genomic_DNA"/>
</dbReference>
<comment type="caution">
    <text evidence="2">The sequence shown here is derived from an EMBL/GenBank/DDBJ whole genome shotgun (WGS) entry which is preliminary data.</text>
</comment>
<dbReference type="PANTHER" id="PTHR38011">
    <property type="entry name" value="DIHYDROFOLATE REDUCTASE FAMILY PROTEIN (AFU_ORTHOLOGUE AFUA_8G06820)"/>
    <property type="match status" value="1"/>
</dbReference>
<gene>
    <name evidence="2" type="ORF">KVG22_08355</name>
</gene>
<dbReference type="InterPro" id="IPR050765">
    <property type="entry name" value="Riboflavin_Biosynth_HTPR"/>
</dbReference>
<evidence type="ECO:0000259" key="1">
    <source>
        <dbReference type="Pfam" id="PF01872"/>
    </source>
</evidence>
<dbReference type="PANTHER" id="PTHR38011:SF2">
    <property type="entry name" value="BIFUNCTIONAL DEAMINASE-REDUCTASE DOMAIN PROTEIN"/>
    <property type="match status" value="1"/>
</dbReference>
<name>A0ABS7RAU7_9HYPH</name>
<accession>A0ABS7RAU7</accession>
<reference evidence="2 3" key="1">
    <citation type="submission" date="2021-06" db="EMBL/GenBank/DDBJ databases">
        <title>Nitratireductor porphyridii sp. nov., isolated from a small marine red alga, Porphyridium purpureum in South Korea.</title>
        <authorList>
            <person name="Kim K.H."/>
            <person name="Kristyanto S."/>
            <person name="Jeon C.O."/>
        </authorList>
    </citation>
    <scope>NUCLEOTIDE SEQUENCE [LARGE SCALE GENOMIC DNA]</scope>
    <source>
        <strain evidence="2 3">R6</strain>
    </source>
</reference>
<sequence>MRKVIVSAMVSLDGVMQAPGGPEEDPTGGFPYGGWVEPLADEGLGEALGEMFSKPFDLLLGRKTYDIFAAYWPYQDEGDPIGSIFDRVTKYVATRNPDLKLDWQNSRTLGADAVAAVKALKGEDGPALLTQGSTDFLQTLFAQDLVDEMSITTFPVVLGKGKRLFRTGTEVAPGTFRLTGSRTTEAGTLVNRYTRAGEVKTGTFAVKPPSDAEIERRRTLV</sequence>
<dbReference type="Gene3D" id="3.40.430.10">
    <property type="entry name" value="Dihydrofolate Reductase, subunit A"/>
    <property type="match status" value="1"/>
</dbReference>
<dbReference type="InterPro" id="IPR024072">
    <property type="entry name" value="DHFR-like_dom_sf"/>
</dbReference>
<evidence type="ECO:0000313" key="2">
    <source>
        <dbReference type="EMBL" id="MBY8916595.1"/>
    </source>
</evidence>
<dbReference type="InterPro" id="IPR002734">
    <property type="entry name" value="RibDG_C"/>
</dbReference>
<dbReference type="Proteomes" id="UP000777661">
    <property type="component" value="Unassembled WGS sequence"/>
</dbReference>
<protein>
    <submittedName>
        <fullName evidence="2">Dihydrofolate reductase family protein</fullName>
    </submittedName>
</protein>